<keyword evidence="1" id="KW-0677">Repeat</keyword>
<feature type="repeat" description="ANK" evidence="3">
    <location>
        <begin position="28"/>
        <end position="60"/>
    </location>
</feature>
<evidence type="ECO:0000256" key="2">
    <source>
        <dbReference type="ARBA" id="ARBA00023043"/>
    </source>
</evidence>
<sequence>MFALHNKCLEIAELLLSSGADINAVQENGYSALHLAVGVNDLDTIKFLVYHHANINLRDYDGLTAYFHACDLGYNDIKLFFEQNGAM</sequence>
<dbReference type="eggNOG" id="KOG0505">
    <property type="taxonomic scope" value="Eukaryota"/>
</dbReference>
<dbReference type="OrthoDB" id="539213at2759"/>
<dbReference type="PROSITE" id="PS50297">
    <property type="entry name" value="ANK_REP_REGION"/>
    <property type="match status" value="1"/>
</dbReference>
<gene>
    <name evidence="4" type="ORF">TVAG_482320</name>
</gene>
<feature type="repeat" description="ANK" evidence="3">
    <location>
        <begin position="1"/>
        <end position="27"/>
    </location>
</feature>
<accession>A2EBP1</accession>
<dbReference type="PANTHER" id="PTHR46680:SF3">
    <property type="entry name" value="NF-KAPPA-B INHIBITOR CACTUS"/>
    <property type="match status" value="1"/>
</dbReference>
<dbReference type="InterPro" id="IPR051070">
    <property type="entry name" value="NF-kappa-B_inhibitor"/>
</dbReference>
<dbReference type="SUPFAM" id="SSF48403">
    <property type="entry name" value="Ankyrin repeat"/>
    <property type="match status" value="1"/>
</dbReference>
<dbReference type="AlphaFoldDB" id="A2EBP1"/>
<dbReference type="InterPro" id="IPR036770">
    <property type="entry name" value="Ankyrin_rpt-contain_sf"/>
</dbReference>
<keyword evidence="2 3" id="KW-0040">ANK repeat</keyword>
<proteinExistence type="predicted"/>
<dbReference type="Pfam" id="PF12796">
    <property type="entry name" value="Ank_2"/>
    <property type="match status" value="1"/>
</dbReference>
<dbReference type="InterPro" id="IPR002110">
    <property type="entry name" value="Ankyrin_rpt"/>
</dbReference>
<dbReference type="VEuPathDB" id="TrichDB:TVAGG3_0588790"/>
<evidence type="ECO:0000313" key="4">
    <source>
        <dbReference type="EMBL" id="EAY09958.1"/>
    </source>
</evidence>
<dbReference type="STRING" id="5722.A2EBP1"/>
<dbReference type="PROSITE" id="PS50088">
    <property type="entry name" value="ANK_REPEAT"/>
    <property type="match status" value="2"/>
</dbReference>
<dbReference type="VEuPathDB" id="TrichDB:TVAG_482320"/>
<reference evidence="4" key="1">
    <citation type="submission" date="2006-10" db="EMBL/GenBank/DDBJ databases">
        <authorList>
            <person name="Amadeo P."/>
            <person name="Zhao Q."/>
            <person name="Wortman J."/>
            <person name="Fraser-Liggett C."/>
            <person name="Carlton J."/>
        </authorList>
    </citation>
    <scope>NUCLEOTIDE SEQUENCE</scope>
    <source>
        <strain evidence="4">G3</strain>
    </source>
</reference>
<evidence type="ECO:0000313" key="5">
    <source>
        <dbReference type="Proteomes" id="UP000001542"/>
    </source>
</evidence>
<dbReference type="InParanoid" id="A2EBP1"/>
<keyword evidence="5" id="KW-1185">Reference proteome</keyword>
<dbReference type="KEGG" id="tva:4767889"/>
<dbReference type="SMR" id="A2EBP1"/>
<dbReference type="Proteomes" id="UP000001542">
    <property type="component" value="Unassembled WGS sequence"/>
</dbReference>
<evidence type="ECO:0000256" key="1">
    <source>
        <dbReference type="ARBA" id="ARBA00022737"/>
    </source>
</evidence>
<dbReference type="PANTHER" id="PTHR46680">
    <property type="entry name" value="NF-KAPPA-B INHIBITOR ALPHA"/>
    <property type="match status" value="1"/>
</dbReference>
<dbReference type="SMART" id="SM00248">
    <property type="entry name" value="ANK"/>
    <property type="match status" value="2"/>
</dbReference>
<dbReference type="EMBL" id="DS113347">
    <property type="protein sequence ID" value="EAY09958.1"/>
    <property type="molecule type" value="Genomic_DNA"/>
</dbReference>
<protein>
    <submittedName>
        <fullName evidence="4">Ankyrin repeat protein, putative</fullName>
    </submittedName>
</protein>
<dbReference type="Gene3D" id="1.25.40.20">
    <property type="entry name" value="Ankyrin repeat-containing domain"/>
    <property type="match status" value="1"/>
</dbReference>
<evidence type="ECO:0000256" key="3">
    <source>
        <dbReference type="PROSITE-ProRule" id="PRU00023"/>
    </source>
</evidence>
<name>A2EBP1_TRIV3</name>
<dbReference type="RefSeq" id="XP_001322181.1">
    <property type="nucleotide sequence ID" value="XM_001322146.1"/>
</dbReference>
<reference evidence="4" key="2">
    <citation type="journal article" date="2007" name="Science">
        <title>Draft genome sequence of the sexually transmitted pathogen Trichomonas vaginalis.</title>
        <authorList>
            <person name="Carlton J.M."/>
            <person name="Hirt R.P."/>
            <person name="Silva J.C."/>
            <person name="Delcher A.L."/>
            <person name="Schatz M."/>
            <person name="Zhao Q."/>
            <person name="Wortman J.R."/>
            <person name="Bidwell S.L."/>
            <person name="Alsmark U.C.M."/>
            <person name="Besteiro S."/>
            <person name="Sicheritz-Ponten T."/>
            <person name="Noel C.J."/>
            <person name="Dacks J.B."/>
            <person name="Foster P.G."/>
            <person name="Simillion C."/>
            <person name="Van de Peer Y."/>
            <person name="Miranda-Saavedra D."/>
            <person name="Barton G.J."/>
            <person name="Westrop G.D."/>
            <person name="Mueller S."/>
            <person name="Dessi D."/>
            <person name="Fiori P.L."/>
            <person name="Ren Q."/>
            <person name="Paulsen I."/>
            <person name="Zhang H."/>
            <person name="Bastida-Corcuera F.D."/>
            <person name="Simoes-Barbosa A."/>
            <person name="Brown M.T."/>
            <person name="Hayes R.D."/>
            <person name="Mukherjee M."/>
            <person name="Okumura C.Y."/>
            <person name="Schneider R."/>
            <person name="Smith A.J."/>
            <person name="Vanacova S."/>
            <person name="Villalvazo M."/>
            <person name="Haas B.J."/>
            <person name="Pertea M."/>
            <person name="Feldblyum T.V."/>
            <person name="Utterback T.R."/>
            <person name="Shu C.L."/>
            <person name="Osoegawa K."/>
            <person name="de Jong P.J."/>
            <person name="Hrdy I."/>
            <person name="Horvathova L."/>
            <person name="Zubacova Z."/>
            <person name="Dolezal P."/>
            <person name="Malik S.B."/>
            <person name="Logsdon J.M. Jr."/>
            <person name="Henze K."/>
            <person name="Gupta A."/>
            <person name="Wang C.C."/>
            <person name="Dunne R.L."/>
            <person name="Upcroft J.A."/>
            <person name="Upcroft P."/>
            <person name="White O."/>
            <person name="Salzberg S.L."/>
            <person name="Tang P."/>
            <person name="Chiu C.-H."/>
            <person name="Lee Y.-S."/>
            <person name="Embley T.M."/>
            <person name="Coombs G.H."/>
            <person name="Mottram J.C."/>
            <person name="Tachezy J."/>
            <person name="Fraser-Liggett C.M."/>
            <person name="Johnson P.J."/>
        </authorList>
    </citation>
    <scope>NUCLEOTIDE SEQUENCE [LARGE SCALE GENOMIC DNA]</scope>
    <source>
        <strain evidence="4">G3</strain>
    </source>
</reference>
<organism evidence="4 5">
    <name type="scientific">Trichomonas vaginalis (strain ATCC PRA-98 / G3)</name>
    <dbReference type="NCBI Taxonomy" id="412133"/>
    <lineage>
        <taxon>Eukaryota</taxon>
        <taxon>Metamonada</taxon>
        <taxon>Parabasalia</taxon>
        <taxon>Trichomonadida</taxon>
        <taxon>Trichomonadidae</taxon>
        <taxon>Trichomonas</taxon>
    </lineage>
</organism>